<sequence length="59" mass="7034">MSYHIYLLYYIYFLISYSSLYLFILYMGVNFNLVNCDLTFILKTCSLFYNVLLIGFVSS</sequence>
<feature type="transmembrane region" description="Helical" evidence="1">
    <location>
        <begin position="40"/>
        <end position="58"/>
    </location>
</feature>
<dbReference type="Proteomes" id="UP000018888">
    <property type="component" value="Unassembled WGS sequence"/>
</dbReference>
<evidence type="ECO:0000256" key="1">
    <source>
        <dbReference type="SAM" id="Phobius"/>
    </source>
</evidence>
<dbReference type="EMBL" id="AUPC02000257">
    <property type="protein sequence ID" value="POG63778.1"/>
    <property type="molecule type" value="Genomic_DNA"/>
</dbReference>
<gene>
    <name evidence="2" type="ORF">GLOIN_2v1683002</name>
</gene>
<feature type="transmembrane region" description="Helical" evidence="1">
    <location>
        <begin position="7"/>
        <end position="28"/>
    </location>
</feature>
<protein>
    <submittedName>
        <fullName evidence="2">Uncharacterized protein</fullName>
    </submittedName>
</protein>
<keyword evidence="3" id="KW-1185">Reference proteome</keyword>
<evidence type="ECO:0000313" key="2">
    <source>
        <dbReference type="EMBL" id="POG63778.1"/>
    </source>
</evidence>
<reference evidence="2 3" key="2">
    <citation type="journal article" date="2018" name="New Phytol.">
        <title>High intraspecific genome diversity in the model arbuscular mycorrhizal symbiont Rhizophagus irregularis.</title>
        <authorList>
            <person name="Chen E.C.H."/>
            <person name="Morin E."/>
            <person name="Beaudet D."/>
            <person name="Noel J."/>
            <person name="Yildirir G."/>
            <person name="Ndikumana S."/>
            <person name="Charron P."/>
            <person name="St-Onge C."/>
            <person name="Giorgi J."/>
            <person name="Kruger M."/>
            <person name="Marton T."/>
            <person name="Ropars J."/>
            <person name="Grigoriev I.V."/>
            <person name="Hainaut M."/>
            <person name="Henrissat B."/>
            <person name="Roux C."/>
            <person name="Martin F."/>
            <person name="Corradi N."/>
        </authorList>
    </citation>
    <scope>NUCLEOTIDE SEQUENCE [LARGE SCALE GENOMIC DNA]</scope>
    <source>
        <strain evidence="2 3">DAOM 197198</strain>
    </source>
</reference>
<proteinExistence type="predicted"/>
<keyword evidence="1" id="KW-0472">Membrane</keyword>
<feature type="non-terminal residue" evidence="2">
    <location>
        <position position="1"/>
    </location>
</feature>
<keyword evidence="1" id="KW-1133">Transmembrane helix</keyword>
<dbReference type="AlphaFoldDB" id="A0A2P4PEG2"/>
<organism evidence="2 3">
    <name type="scientific">Rhizophagus irregularis (strain DAOM 181602 / DAOM 197198 / MUCL 43194)</name>
    <name type="common">Arbuscular mycorrhizal fungus</name>
    <name type="synonym">Glomus intraradices</name>
    <dbReference type="NCBI Taxonomy" id="747089"/>
    <lineage>
        <taxon>Eukaryota</taxon>
        <taxon>Fungi</taxon>
        <taxon>Fungi incertae sedis</taxon>
        <taxon>Mucoromycota</taxon>
        <taxon>Glomeromycotina</taxon>
        <taxon>Glomeromycetes</taxon>
        <taxon>Glomerales</taxon>
        <taxon>Glomeraceae</taxon>
        <taxon>Rhizophagus</taxon>
    </lineage>
</organism>
<comment type="caution">
    <text evidence="2">The sequence shown here is derived from an EMBL/GenBank/DDBJ whole genome shotgun (WGS) entry which is preliminary data.</text>
</comment>
<reference evidence="2 3" key="1">
    <citation type="journal article" date="2013" name="Proc. Natl. Acad. Sci. U.S.A.">
        <title>Genome of an arbuscular mycorrhizal fungus provides insight into the oldest plant symbiosis.</title>
        <authorList>
            <person name="Tisserant E."/>
            <person name="Malbreil M."/>
            <person name="Kuo A."/>
            <person name="Kohler A."/>
            <person name="Symeonidi A."/>
            <person name="Balestrini R."/>
            <person name="Charron P."/>
            <person name="Duensing N."/>
            <person name="Frei Dit Frey N."/>
            <person name="Gianinazzi-Pearson V."/>
            <person name="Gilbert L.B."/>
            <person name="Handa Y."/>
            <person name="Herr J.R."/>
            <person name="Hijri M."/>
            <person name="Koul R."/>
            <person name="Kawaguchi M."/>
            <person name="Krajinski F."/>
            <person name="Lammers P.J."/>
            <person name="Masclaux F.G."/>
            <person name="Murat C."/>
            <person name="Morin E."/>
            <person name="Ndikumana S."/>
            <person name="Pagni M."/>
            <person name="Petitpierre D."/>
            <person name="Requena N."/>
            <person name="Rosikiewicz P."/>
            <person name="Riley R."/>
            <person name="Saito K."/>
            <person name="San Clemente H."/>
            <person name="Shapiro H."/>
            <person name="van Tuinen D."/>
            <person name="Becard G."/>
            <person name="Bonfante P."/>
            <person name="Paszkowski U."/>
            <person name="Shachar-Hill Y.Y."/>
            <person name="Tuskan G.A."/>
            <person name="Young P.W."/>
            <person name="Sanders I.R."/>
            <person name="Henrissat B."/>
            <person name="Rensing S.A."/>
            <person name="Grigoriev I.V."/>
            <person name="Corradi N."/>
            <person name="Roux C."/>
            <person name="Martin F."/>
        </authorList>
    </citation>
    <scope>NUCLEOTIDE SEQUENCE [LARGE SCALE GENOMIC DNA]</scope>
    <source>
        <strain evidence="2 3">DAOM 197198</strain>
    </source>
</reference>
<name>A0A2P4PEG2_RHIID</name>
<keyword evidence="1" id="KW-0812">Transmembrane</keyword>
<evidence type="ECO:0000313" key="3">
    <source>
        <dbReference type="Proteomes" id="UP000018888"/>
    </source>
</evidence>
<accession>A0A2P4PEG2</accession>